<dbReference type="PANTHER" id="PTHR38445">
    <property type="entry name" value="HTH-TYPE TRANSCRIPTIONAL REPRESSOR YTRA"/>
    <property type="match status" value="1"/>
</dbReference>
<dbReference type="Gene3D" id="1.10.287.100">
    <property type="match status" value="1"/>
</dbReference>
<dbReference type="RefSeq" id="WP_057935017.1">
    <property type="nucleotide sequence ID" value="NZ_LMZQ01000050.1"/>
</dbReference>
<name>A0A0T5VHL6_9SPHI</name>
<evidence type="ECO:0000313" key="6">
    <source>
        <dbReference type="Proteomes" id="UP000051950"/>
    </source>
</evidence>
<gene>
    <name evidence="5" type="ORF">ASU31_25260</name>
</gene>
<dbReference type="PROSITE" id="PS50949">
    <property type="entry name" value="HTH_GNTR"/>
    <property type="match status" value="1"/>
</dbReference>
<comment type="caution">
    <text evidence="5">The sequence shown here is derived from an EMBL/GenBank/DDBJ whole genome shotgun (WGS) entry which is preliminary data.</text>
</comment>
<dbReference type="CDD" id="cd07377">
    <property type="entry name" value="WHTH_GntR"/>
    <property type="match status" value="1"/>
</dbReference>
<evidence type="ECO:0000256" key="2">
    <source>
        <dbReference type="ARBA" id="ARBA00023125"/>
    </source>
</evidence>
<dbReference type="PANTHER" id="PTHR38445:SF10">
    <property type="entry name" value="GNTR-FAMILY TRANSCRIPTIONAL REGULATOR"/>
    <property type="match status" value="1"/>
</dbReference>
<dbReference type="GO" id="GO:0003700">
    <property type="term" value="F:DNA-binding transcription factor activity"/>
    <property type="evidence" value="ECO:0007669"/>
    <property type="project" value="InterPro"/>
</dbReference>
<proteinExistence type="predicted"/>
<evidence type="ECO:0000259" key="4">
    <source>
        <dbReference type="PROSITE" id="PS50949"/>
    </source>
</evidence>
<dbReference type="InterPro" id="IPR036388">
    <property type="entry name" value="WH-like_DNA-bd_sf"/>
</dbReference>
<dbReference type="OrthoDB" id="362473at2"/>
<protein>
    <submittedName>
        <fullName evidence="5">GntR family transcriptional regulator</fullName>
    </submittedName>
</protein>
<dbReference type="SMART" id="SM00345">
    <property type="entry name" value="HTH_GNTR"/>
    <property type="match status" value="1"/>
</dbReference>
<reference evidence="5 6" key="1">
    <citation type="submission" date="2015-11" db="EMBL/GenBank/DDBJ databases">
        <title>Sequence of Pedobacter ginsenosidimutans.</title>
        <authorList>
            <person name="Carson E."/>
            <person name="Keyser V."/>
            <person name="Newman J."/>
            <person name="Miller J."/>
        </authorList>
    </citation>
    <scope>NUCLEOTIDE SEQUENCE [LARGE SCALE GENOMIC DNA]</scope>
    <source>
        <strain evidence="5 6">KACC 14530</strain>
    </source>
</reference>
<dbReference type="AlphaFoldDB" id="A0A0T5VHL6"/>
<dbReference type="InterPro" id="IPR036390">
    <property type="entry name" value="WH_DNA-bd_sf"/>
</dbReference>
<organism evidence="5 6">
    <name type="scientific">Pedobacter ginsenosidimutans</name>
    <dbReference type="NCBI Taxonomy" id="687842"/>
    <lineage>
        <taxon>Bacteria</taxon>
        <taxon>Pseudomonadati</taxon>
        <taxon>Bacteroidota</taxon>
        <taxon>Sphingobacteriia</taxon>
        <taxon>Sphingobacteriales</taxon>
        <taxon>Sphingobacteriaceae</taxon>
        <taxon>Pedobacter</taxon>
    </lineage>
</organism>
<sequence length="127" mass="14793">MEFRENEAIYSQVANFVTEHIMLGKWLPEQKIPSVRELASDLQVNPHTVVRAYEILQSREVISNKRGIGFFIHSDAIEKIRSFSKERFMGQDLPELLKNMYLLGITIEEIGAQFESYKKTMNQSKQI</sequence>
<dbReference type="EMBL" id="LMZQ01000050">
    <property type="protein sequence ID" value="KRT13323.1"/>
    <property type="molecule type" value="Genomic_DNA"/>
</dbReference>
<dbReference type="SUPFAM" id="SSF46785">
    <property type="entry name" value="Winged helix' DNA-binding domain"/>
    <property type="match status" value="1"/>
</dbReference>
<dbReference type="STRING" id="687842.ASU31_25260"/>
<dbReference type="GO" id="GO:0003677">
    <property type="term" value="F:DNA binding"/>
    <property type="evidence" value="ECO:0007669"/>
    <property type="project" value="UniProtKB-KW"/>
</dbReference>
<evidence type="ECO:0000313" key="5">
    <source>
        <dbReference type="EMBL" id="KRT13323.1"/>
    </source>
</evidence>
<dbReference type="Proteomes" id="UP000051950">
    <property type="component" value="Unassembled WGS sequence"/>
</dbReference>
<dbReference type="InterPro" id="IPR000524">
    <property type="entry name" value="Tscrpt_reg_HTH_GntR"/>
</dbReference>
<dbReference type="Pfam" id="PF00392">
    <property type="entry name" value="GntR"/>
    <property type="match status" value="1"/>
</dbReference>
<keyword evidence="6" id="KW-1185">Reference proteome</keyword>
<evidence type="ECO:0000256" key="1">
    <source>
        <dbReference type="ARBA" id="ARBA00023015"/>
    </source>
</evidence>
<feature type="domain" description="HTH gntR-type" evidence="4">
    <location>
        <begin position="7"/>
        <end position="75"/>
    </location>
</feature>
<keyword evidence="3" id="KW-0804">Transcription</keyword>
<dbReference type="Gene3D" id="1.10.10.10">
    <property type="entry name" value="Winged helix-like DNA-binding domain superfamily/Winged helix DNA-binding domain"/>
    <property type="match status" value="1"/>
</dbReference>
<keyword evidence="1" id="KW-0805">Transcription regulation</keyword>
<evidence type="ECO:0000256" key="3">
    <source>
        <dbReference type="ARBA" id="ARBA00023163"/>
    </source>
</evidence>
<keyword evidence="2" id="KW-0238">DNA-binding</keyword>
<accession>A0A0T5VHL6</accession>